<evidence type="ECO:0000259" key="9">
    <source>
        <dbReference type="PROSITE" id="PS51778"/>
    </source>
</evidence>
<dbReference type="EMBL" id="CP059268">
    <property type="protein sequence ID" value="QLQ79334.1"/>
    <property type="molecule type" value="Genomic_DNA"/>
</dbReference>
<evidence type="ECO:0000256" key="7">
    <source>
        <dbReference type="SAM" id="MobiDB-lite"/>
    </source>
</evidence>
<dbReference type="SMART" id="SM00568">
    <property type="entry name" value="GRAM"/>
    <property type="match status" value="1"/>
</dbReference>
<dbReference type="CDD" id="cd13220">
    <property type="entry name" value="PH-GRAM_GRAMDC"/>
    <property type="match status" value="1"/>
</dbReference>
<feature type="transmembrane region" description="Helical" evidence="8">
    <location>
        <begin position="724"/>
        <end position="744"/>
    </location>
</feature>
<evidence type="ECO:0000256" key="4">
    <source>
        <dbReference type="ARBA" id="ARBA00022989"/>
    </source>
</evidence>
<accession>A0A7H9HNI2</accession>
<feature type="region of interest" description="Disordered" evidence="7">
    <location>
        <begin position="27"/>
        <end position="126"/>
    </location>
</feature>
<keyword evidence="11" id="KW-1185">Reference proteome</keyword>
<dbReference type="PROSITE" id="PS51778">
    <property type="entry name" value="VAST"/>
    <property type="match status" value="1"/>
</dbReference>
<evidence type="ECO:0000256" key="6">
    <source>
        <dbReference type="ARBA" id="ARBA00037847"/>
    </source>
</evidence>
<dbReference type="PANTHER" id="PTHR23319:SF4">
    <property type="entry name" value="GRAM DOMAIN CONTAINING 1B, ISOFORM E"/>
    <property type="match status" value="1"/>
</dbReference>
<dbReference type="GO" id="GO:0032934">
    <property type="term" value="F:sterol binding"/>
    <property type="evidence" value="ECO:0007669"/>
    <property type="project" value="TreeGrafter"/>
</dbReference>
<feature type="region of interest" description="Disordered" evidence="7">
    <location>
        <begin position="167"/>
        <end position="214"/>
    </location>
</feature>
<dbReference type="GO" id="GO:0005739">
    <property type="term" value="C:mitochondrion"/>
    <property type="evidence" value="ECO:0007669"/>
    <property type="project" value="TreeGrafter"/>
</dbReference>
<name>A0A7H9HNI2_9SACH</name>
<evidence type="ECO:0000256" key="2">
    <source>
        <dbReference type="ARBA" id="ARBA00006582"/>
    </source>
</evidence>
<feature type="region of interest" description="Disordered" evidence="7">
    <location>
        <begin position="432"/>
        <end position="458"/>
    </location>
</feature>
<dbReference type="GO" id="GO:0032541">
    <property type="term" value="C:cortical endoplasmic reticulum"/>
    <property type="evidence" value="ECO:0007669"/>
    <property type="project" value="TreeGrafter"/>
</dbReference>
<dbReference type="GO" id="GO:0005789">
    <property type="term" value="C:endoplasmic reticulum membrane"/>
    <property type="evidence" value="ECO:0007669"/>
    <property type="project" value="UniProtKB-SubCell"/>
</dbReference>
<dbReference type="Gene3D" id="2.30.29.30">
    <property type="entry name" value="Pleckstrin-homology domain (PH domain)/Phosphotyrosine-binding domain (PTB)"/>
    <property type="match status" value="1"/>
</dbReference>
<sequence length="833" mass="92411">MSSSSAIDNWVPVADERVEDDEVMLTHRKQTDGGSGNDGDVMETLGEPFSPEVVNGTGDMRMLPAEAAKTRYERDSVRRKSGSSLEAVGLNMKSSPASPHLSDVNSVSSTASTGASKSRALSSVNDIITNSDKDLLKAGSKPGDDQSASAASNFFDNVMSSLSFKPGTQQTLEAERTQNIPDIITHRRQASTSNKKNARKTSSPVDSESPLKEVEKPKEVIRKVSLNDNEAFDPKRFVEEKFLDTPFHYANAERNSEFHALFKNVPPEDRLLDDFGCALSREFLYQGRIYVSESHLCFSSSLLGWIAKVVTPFKDITYMEKTSTAGLFPNAISIETEKGKTQFNGFISRDNAFSLLKEVWSRALLAQGENENSGGSPGADHHSIDNGLGSRYTDLVRATGPPSRTSFVSENDSIIEDAIRSVDDYTSFQYLNDENASGEDDDDEYDEDFDEISQKDRSGLSEEKIGYRLKPKADYTYDGPYYGRETTFPYKPEDNNETVLAEVELDAPPGLVFQLIFSETNPSFWHEFFKSQDSSQFSHIGRFDQANQEGQHFREFTYAKGLHFPVGPKSTRCIVQETILHLDYTDYINVLNITKTPDVPSGGSFSTRTRYMLRWASETTSILQISYWVEWTASSWIKSMVESSCKSGQIAATKDFVELIKKYVADNTEKGPVTVYLASSKSSSRRKAPARAAAVTSASESKIKIPTEQSPVPLLQQSSGQNAYVVPLLVAIIVLLCFNLLYLIKMTGNMNKIRDCILLQAVGGKQAKWPGGSNLLMDIPAKNLDRRGRLASGLQRWFGHAKALNNTHSEKDVLQQFLSSLEALILENSDRSN</sequence>
<keyword evidence="5 8" id="KW-0472">Membrane</keyword>
<dbReference type="AlphaFoldDB" id="A0A7H9HNI2"/>
<evidence type="ECO:0000313" key="10">
    <source>
        <dbReference type="EMBL" id="QLQ79334.1"/>
    </source>
</evidence>
<evidence type="ECO:0000256" key="3">
    <source>
        <dbReference type="ARBA" id="ARBA00022692"/>
    </source>
</evidence>
<dbReference type="Proteomes" id="UP000510647">
    <property type="component" value="Chromosome 2"/>
</dbReference>
<evidence type="ECO:0000313" key="11">
    <source>
        <dbReference type="Proteomes" id="UP000510647"/>
    </source>
</evidence>
<evidence type="ECO:0000256" key="8">
    <source>
        <dbReference type="SAM" id="Phobius"/>
    </source>
</evidence>
<feature type="compositionally biased region" description="Basic and acidic residues" evidence="7">
    <location>
        <begin position="68"/>
        <end position="78"/>
    </location>
</feature>
<protein>
    <recommendedName>
        <fullName evidence="9">VASt domain-containing protein</fullName>
    </recommendedName>
</protein>
<keyword evidence="4 8" id="KW-1133">Transmembrane helix</keyword>
<reference evidence="10 11" key="1">
    <citation type="submission" date="2020-06" db="EMBL/GenBank/DDBJ databases">
        <title>The yeast mating-type switching endonuclease HO is a domesticated member of an unorthodox homing genetic element family.</title>
        <authorList>
            <person name="Coughlan A.Y."/>
            <person name="Lombardi L."/>
            <person name="Braun-Galleani S."/>
            <person name="Martos A.R."/>
            <person name="Galeote V."/>
            <person name="Bigey F."/>
            <person name="Dequin S."/>
            <person name="Byrne K.P."/>
            <person name="Wolfe K.H."/>
        </authorList>
    </citation>
    <scope>NUCLEOTIDE SEQUENCE [LARGE SCALE GENOMIC DNA]</scope>
    <source>
        <strain evidence="10 11">CBS2947</strain>
    </source>
</reference>
<feature type="compositionally biased region" description="Polar residues" evidence="7">
    <location>
        <begin position="167"/>
        <end position="180"/>
    </location>
</feature>
<evidence type="ECO:0000256" key="1">
    <source>
        <dbReference type="ARBA" id="ARBA00004586"/>
    </source>
</evidence>
<comment type="subcellular location">
    <subcellularLocation>
        <location evidence="6">Endomembrane system</location>
        <topology evidence="6">Single-pass membrane protein</topology>
    </subcellularLocation>
    <subcellularLocation>
        <location evidence="1">Endoplasmic reticulum membrane</location>
    </subcellularLocation>
</comment>
<dbReference type="Pfam" id="PF02893">
    <property type="entry name" value="GRAM"/>
    <property type="match status" value="1"/>
</dbReference>
<comment type="similarity">
    <text evidence="2">Belongs to the YSP2 family.</text>
</comment>
<dbReference type="GO" id="GO:0005886">
    <property type="term" value="C:plasma membrane"/>
    <property type="evidence" value="ECO:0007669"/>
    <property type="project" value="TreeGrafter"/>
</dbReference>
<gene>
    <name evidence="10" type="ORF">HG537_0B06820</name>
</gene>
<dbReference type="InterPro" id="IPR051482">
    <property type="entry name" value="Cholesterol_transport"/>
</dbReference>
<dbReference type="InterPro" id="IPR004182">
    <property type="entry name" value="GRAM"/>
</dbReference>
<feature type="compositionally biased region" description="Polar residues" evidence="7">
    <location>
        <begin position="190"/>
        <end position="206"/>
    </location>
</feature>
<evidence type="ECO:0000256" key="5">
    <source>
        <dbReference type="ARBA" id="ARBA00023136"/>
    </source>
</evidence>
<dbReference type="Pfam" id="PF16016">
    <property type="entry name" value="VASt"/>
    <property type="match status" value="1"/>
</dbReference>
<dbReference type="InterPro" id="IPR031968">
    <property type="entry name" value="VASt"/>
</dbReference>
<proteinExistence type="inferred from homology"/>
<organism evidence="10 11">
    <name type="scientific">Torulaspora globosa</name>
    <dbReference type="NCBI Taxonomy" id="48254"/>
    <lineage>
        <taxon>Eukaryota</taxon>
        <taxon>Fungi</taxon>
        <taxon>Dikarya</taxon>
        <taxon>Ascomycota</taxon>
        <taxon>Saccharomycotina</taxon>
        <taxon>Saccharomycetes</taxon>
        <taxon>Saccharomycetales</taxon>
        <taxon>Saccharomycetaceae</taxon>
        <taxon>Torulaspora</taxon>
    </lineage>
</organism>
<dbReference type="OrthoDB" id="2162691at2759"/>
<feature type="domain" description="VASt" evidence="9">
    <location>
        <begin position="496"/>
        <end position="668"/>
    </location>
</feature>
<dbReference type="InterPro" id="IPR011993">
    <property type="entry name" value="PH-like_dom_sf"/>
</dbReference>
<dbReference type="GO" id="GO:0120015">
    <property type="term" value="F:sterol transfer activity"/>
    <property type="evidence" value="ECO:0007669"/>
    <property type="project" value="TreeGrafter"/>
</dbReference>
<feature type="compositionally biased region" description="Acidic residues" evidence="7">
    <location>
        <begin position="436"/>
        <end position="451"/>
    </location>
</feature>
<dbReference type="GO" id="GO:0032366">
    <property type="term" value="P:intracellular sterol transport"/>
    <property type="evidence" value="ECO:0007669"/>
    <property type="project" value="TreeGrafter"/>
</dbReference>
<keyword evidence="3 8" id="KW-0812">Transmembrane</keyword>
<dbReference type="GO" id="GO:0140268">
    <property type="term" value="C:endoplasmic reticulum-plasma membrane contact site"/>
    <property type="evidence" value="ECO:0007669"/>
    <property type="project" value="TreeGrafter"/>
</dbReference>
<dbReference type="PANTHER" id="PTHR23319">
    <property type="entry name" value="GRAM DOMAIN CONTAINING 1B, ISOFORM E"/>
    <property type="match status" value="1"/>
</dbReference>
<feature type="compositionally biased region" description="Polar residues" evidence="7">
    <location>
        <begin position="92"/>
        <end position="126"/>
    </location>
</feature>